<accession>A0A075I2C2</accession>
<dbReference type="Pfam" id="PF00285">
    <property type="entry name" value="Citrate_synt"/>
    <property type="match status" value="1"/>
</dbReference>
<dbReference type="GO" id="GO:0046912">
    <property type="term" value="F:acyltransferase activity, acyl groups converted into alkyl on transfer"/>
    <property type="evidence" value="ECO:0007669"/>
    <property type="project" value="InterPro"/>
</dbReference>
<dbReference type="EMBL" id="KF901201">
    <property type="protein sequence ID" value="AIF21935.1"/>
    <property type="molecule type" value="Genomic_DNA"/>
</dbReference>
<sequence>MLSHILNKNLAKNERVMGMGHAVYKTTDPRSQVLKELSKKLSEKLTSHGMI</sequence>
<dbReference type="InterPro" id="IPR002020">
    <property type="entry name" value="Citrate_synthase"/>
</dbReference>
<organism evidence="1">
    <name type="scientific">uncultured marine thaumarchaeote SAT1000_06_F08</name>
    <dbReference type="NCBI Taxonomy" id="1456362"/>
    <lineage>
        <taxon>Archaea</taxon>
        <taxon>Nitrososphaerota</taxon>
        <taxon>environmental samples</taxon>
    </lineage>
</organism>
<dbReference type="AlphaFoldDB" id="A0A075I2C2"/>
<evidence type="ECO:0000313" key="1">
    <source>
        <dbReference type="EMBL" id="AIF21935.1"/>
    </source>
</evidence>
<name>A0A075I2C2_9ARCH</name>
<dbReference type="Gene3D" id="1.10.230.10">
    <property type="entry name" value="Cytochrome P450-Terp, domain 2"/>
    <property type="match status" value="1"/>
</dbReference>
<dbReference type="SUPFAM" id="SSF48256">
    <property type="entry name" value="Citrate synthase"/>
    <property type="match status" value="1"/>
</dbReference>
<reference evidence="1" key="1">
    <citation type="journal article" date="2014" name="Genome Biol. Evol.">
        <title>Pangenome evidence for extensive interdomain horizontal transfer affecting lineage core and shell genes in uncultured planktonic thaumarchaeota and euryarchaeota.</title>
        <authorList>
            <person name="Deschamps P."/>
            <person name="Zivanovic Y."/>
            <person name="Moreira D."/>
            <person name="Rodriguez-Valera F."/>
            <person name="Lopez-Garcia P."/>
        </authorList>
    </citation>
    <scope>NUCLEOTIDE SEQUENCE</scope>
</reference>
<protein>
    <submittedName>
        <fullName evidence="1">Uncharacterized protein</fullName>
    </submittedName>
</protein>
<dbReference type="InterPro" id="IPR016143">
    <property type="entry name" value="Citrate_synth-like_sm_a-sub"/>
</dbReference>
<proteinExistence type="predicted"/>
<dbReference type="InterPro" id="IPR036969">
    <property type="entry name" value="Citrate_synthase_sf"/>
</dbReference>